<dbReference type="InterPro" id="IPR019734">
    <property type="entry name" value="TPR_rpt"/>
</dbReference>
<keyword evidence="2" id="KW-0732">Signal</keyword>
<dbReference type="Proteomes" id="UP000198940">
    <property type="component" value="Unassembled WGS sequence"/>
</dbReference>
<dbReference type="SMART" id="SM00028">
    <property type="entry name" value="TPR"/>
    <property type="match status" value="2"/>
</dbReference>
<keyword evidence="6" id="KW-1185">Reference proteome</keyword>
<evidence type="ECO:0000256" key="1">
    <source>
        <dbReference type="PROSITE-ProRule" id="PRU00339"/>
    </source>
</evidence>
<comment type="caution">
    <text evidence="4">The sequence shown here is derived from an EMBL/GenBank/DDBJ whole genome shotgun (WGS) entry which is preliminary data.</text>
</comment>
<dbReference type="Pfam" id="PF13181">
    <property type="entry name" value="TPR_8"/>
    <property type="match status" value="1"/>
</dbReference>
<dbReference type="PANTHER" id="PTHR12558:SF13">
    <property type="entry name" value="CELL DIVISION CYCLE PROTEIN 27 HOMOLOG"/>
    <property type="match status" value="1"/>
</dbReference>
<keyword evidence="1" id="KW-0802">TPR repeat</keyword>
<dbReference type="RefSeq" id="WP_083569735.1">
    <property type="nucleotide sequence ID" value="NZ_FRAT01000010.1"/>
</dbReference>
<evidence type="ECO:0000313" key="5">
    <source>
        <dbReference type="Proteomes" id="UP000184031"/>
    </source>
</evidence>
<feature type="signal peptide" evidence="2">
    <location>
        <begin position="1"/>
        <end position="21"/>
    </location>
</feature>
<dbReference type="SUPFAM" id="SSF48452">
    <property type="entry name" value="TPR-like"/>
    <property type="match status" value="2"/>
</dbReference>
<dbReference type="PANTHER" id="PTHR12558">
    <property type="entry name" value="CELL DIVISION CYCLE 16,23,27"/>
    <property type="match status" value="1"/>
</dbReference>
<proteinExistence type="predicted"/>
<dbReference type="Proteomes" id="UP000184031">
    <property type="component" value="Unassembled WGS sequence"/>
</dbReference>
<feature type="repeat" description="TPR" evidence="1">
    <location>
        <begin position="211"/>
        <end position="244"/>
    </location>
</feature>
<evidence type="ECO:0000313" key="6">
    <source>
        <dbReference type="Proteomes" id="UP000198940"/>
    </source>
</evidence>
<organism evidence="4 5">
    <name type="scientific">Flagellimonas taeanensis</name>
    <dbReference type="NCBI Taxonomy" id="1005926"/>
    <lineage>
        <taxon>Bacteria</taxon>
        <taxon>Pseudomonadati</taxon>
        <taxon>Bacteroidota</taxon>
        <taxon>Flavobacteriia</taxon>
        <taxon>Flavobacteriales</taxon>
        <taxon>Flavobacteriaceae</taxon>
        <taxon>Flagellimonas</taxon>
    </lineage>
</organism>
<evidence type="ECO:0000256" key="2">
    <source>
        <dbReference type="SAM" id="SignalP"/>
    </source>
</evidence>
<name>A0A1M7AH10_9FLAO</name>
<dbReference type="InterPro" id="IPR011990">
    <property type="entry name" value="TPR-like_helical_dom_sf"/>
</dbReference>
<dbReference type="STRING" id="1055723.SAMN05216293_3409"/>
<dbReference type="PROSITE" id="PS50005">
    <property type="entry name" value="TPR"/>
    <property type="match status" value="1"/>
</dbReference>
<protein>
    <submittedName>
        <fullName evidence="4">Tetratricopeptide repeat-containing protein</fullName>
    </submittedName>
</protein>
<gene>
    <name evidence="3" type="ORF">SAMN04487891_10940</name>
    <name evidence="4" type="ORF">SAMN05216293_3409</name>
</gene>
<evidence type="ECO:0000313" key="4">
    <source>
        <dbReference type="EMBL" id="SHL41917.1"/>
    </source>
</evidence>
<reference evidence="4 5" key="1">
    <citation type="submission" date="2016-11" db="EMBL/GenBank/DDBJ databases">
        <authorList>
            <person name="Varghese N."/>
            <person name="Submissions S."/>
        </authorList>
    </citation>
    <scope>NUCLEOTIDE SEQUENCE [LARGE SCALE GENOMIC DNA]</scope>
    <source>
        <strain evidence="4 5">CGMCC 1.12174</strain>
        <strain evidence="3 6">DSM 26351</strain>
    </source>
</reference>
<accession>A0A1M7AH10</accession>
<dbReference type="AlphaFoldDB" id="A0A1M7AH10"/>
<dbReference type="Gene3D" id="1.25.40.10">
    <property type="entry name" value="Tetratricopeptide repeat domain"/>
    <property type="match status" value="1"/>
</dbReference>
<dbReference type="EMBL" id="FOKU01000009">
    <property type="protein sequence ID" value="SFC33517.1"/>
    <property type="molecule type" value="Genomic_DNA"/>
</dbReference>
<dbReference type="EMBL" id="FRAT01000010">
    <property type="protein sequence ID" value="SHL41917.1"/>
    <property type="molecule type" value="Genomic_DNA"/>
</dbReference>
<evidence type="ECO:0000313" key="3">
    <source>
        <dbReference type="EMBL" id="SFC33517.1"/>
    </source>
</evidence>
<feature type="chain" id="PRO_5009923693" evidence="2">
    <location>
        <begin position="22"/>
        <end position="427"/>
    </location>
</feature>
<sequence>MMKTNAYISLFLAGLFCLCCAEEDQFKTKREDYDQFLMAEPVKTTSKYFELWDNKIMQDSVQLLSLGNVAGEYTRFFQGTGDIKHLKKAEQSLKKAVDIAAVGKAGYLRALARNYISQHRFKEALELASEAMKMRSGVNATQSLLFDIHMELGNYGQAQLYLDSIQNMSDFGYLIRVAKWNDHKGDLQTAIRFMEKAKEKAESSNNRNLLLWSYTNLADFYGHAGRIEESYRFYLKALHMDPQNAYAKKGIAWIVYSHERNGHEALRILDSIIKRNKSPEYHLLKAEIASYMNDETLRMQSLDNYYKSVVRDGYGQMYNAYNVGFYLDVDAMDRALQLAKEEVGNRPTPETYAWLAYSLLKRGEKERALELVEDYVDGQTFEPEILFCVAEIYKANGQTEKVKEIKKELLGAVYELGPVKELGIASL</sequence>